<dbReference type="Pfam" id="PF02458">
    <property type="entry name" value="Transferase"/>
    <property type="match status" value="1"/>
</dbReference>
<dbReference type="InterPro" id="IPR050317">
    <property type="entry name" value="Plant_Fungal_Acyltransferase"/>
</dbReference>
<dbReference type="PANTHER" id="PTHR31642:SF299">
    <property type="entry name" value="OS02G0653400 PROTEIN"/>
    <property type="match status" value="1"/>
</dbReference>
<evidence type="ECO:0000313" key="3">
    <source>
        <dbReference type="Proteomes" id="UP000077755"/>
    </source>
</evidence>
<organism evidence="2 3">
    <name type="scientific">Daucus carota subsp. sativus</name>
    <name type="common">Carrot</name>
    <dbReference type="NCBI Taxonomy" id="79200"/>
    <lineage>
        <taxon>Eukaryota</taxon>
        <taxon>Viridiplantae</taxon>
        <taxon>Streptophyta</taxon>
        <taxon>Embryophyta</taxon>
        <taxon>Tracheophyta</taxon>
        <taxon>Spermatophyta</taxon>
        <taxon>Magnoliopsida</taxon>
        <taxon>eudicotyledons</taxon>
        <taxon>Gunneridae</taxon>
        <taxon>Pentapetalae</taxon>
        <taxon>asterids</taxon>
        <taxon>campanulids</taxon>
        <taxon>Apiales</taxon>
        <taxon>Apiaceae</taxon>
        <taxon>Apioideae</taxon>
        <taxon>Scandiceae</taxon>
        <taxon>Daucinae</taxon>
        <taxon>Daucus</taxon>
        <taxon>Daucus sect. Daucus</taxon>
    </lineage>
</organism>
<dbReference type="InterPro" id="IPR023213">
    <property type="entry name" value="CAT-like_dom_sf"/>
</dbReference>
<gene>
    <name evidence="2" type="ORF">DCAR_0104981</name>
</gene>
<reference evidence="2" key="1">
    <citation type="journal article" date="2016" name="Nat. Genet.">
        <title>A high-quality carrot genome assembly provides new insights into carotenoid accumulation and asterid genome evolution.</title>
        <authorList>
            <person name="Iorizzo M."/>
            <person name="Ellison S."/>
            <person name="Senalik D."/>
            <person name="Zeng P."/>
            <person name="Satapoomin P."/>
            <person name="Huang J."/>
            <person name="Bowman M."/>
            <person name="Iovene M."/>
            <person name="Sanseverino W."/>
            <person name="Cavagnaro P."/>
            <person name="Yildiz M."/>
            <person name="Macko-Podgorni A."/>
            <person name="Moranska E."/>
            <person name="Grzebelus E."/>
            <person name="Grzebelus D."/>
            <person name="Ashrafi H."/>
            <person name="Zheng Z."/>
            <person name="Cheng S."/>
            <person name="Spooner D."/>
            <person name="Van Deynze A."/>
            <person name="Simon P."/>
        </authorList>
    </citation>
    <scope>NUCLEOTIDE SEQUENCE</scope>
    <source>
        <tissue evidence="2">Leaf</tissue>
    </source>
</reference>
<accession>A0AAF0WCK4</accession>
<dbReference type="AlphaFoldDB" id="A0AAF0WCK4"/>
<proteinExistence type="inferred from homology"/>
<dbReference type="KEGG" id="dcr:108215591"/>
<evidence type="ECO:0000256" key="1">
    <source>
        <dbReference type="ARBA" id="ARBA00009861"/>
    </source>
</evidence>
<comment type="similarity">
    <text evidence="1">Belongs to the plant acyltransferase family.</text>
</comment>
<dbReference type="Proteomes" id="UP000077755">
    <property type="component" value="Chromosome 1"/>
</dbReference>
<dbReference type="Gene3D" id="3.30.559.10">
    <property type="entry name" value="Chloramphenicol acetyltransferase-like domain"/>
    <property type="match status" value="1"/>
</dbReference>
<reference evidence="2" key="2">
    <citation type="submission" date="2022-03" db="EMBL/GenBank/DDBJ databases">
        <title>Draft title - Genomic analysis of global carrot germplasm unveils the trajectory of domestication and the origin of high carotenoid orange carrot.</title>
        <authorList>
            <person name="Iorizzo M."/>
            <person name="Ellison S."/>
            <person name="Senalik D."/>
            <person name="Macko-Podgorni A."/>
            <person name="Grzebelus D."/>
            <person name="Bostan H."/>
            <person name="Rolling W."/>
            <person name="Curaba J."/>
            <person name="Simon P."/>
        </authorList>
    </citation>
    <scope>NUCLEOTIDE SEQUENCE</scope>
    <source>
        <tissue evidence="2">Leaf</tissue>
    </source>
</reference>
<dbReference type="EMBL" id="CP093343">
    <property type="protein sequence ID" value="WOG85788.1"/>
    <property type="molecule type" value="Genomic_DNA"/>
</dbReference>
<dbReference type="GO" id="GO:0016747">
    <property type="term" value="F:acyltransferase activity, transferring groups other than amino-acyl groups"/>
    <property type="evidence" value="ECO:0007669"/>
    <property type="project" value="TreeGrafter"/>
</dbReference>
<protein>
    <submittedName>
        <fullName evidence="2">Uncharacterized protein</fullName>
    </submittedName>
</protein>
<dbReference type="PANTHER" id="PTHR31642">
    <property type="entry name" value="TRICHOTHECENE 3-O-ACETYLTRANSFERASE"/>
    <property type="match status" value="1"/>
</dbReference>
<name>A0AAF0WCK4_DAUCS</name>
<evidence type="ECO:0000313" key="2">
    <source>
        <dbReference type="EMBL" id="WOG85788.1"/>
    </source>
</evidence>
<sequence length="362" mass="40703">MANSSNHMVQYEGFLTVVPHRPTFPRPSVRISTEKDREAGLLRQCFRMILCYEKASSDDSGWMVAGWTKTSIGIALSEKPVLAGRLRRAEDGGLELVSNDSGVRLVEARIALRLDEFGGLRNKEEERKQLVYWKSIDDQDTQFSPLMYIQVTNFKCGAYAIGISCSILLADPFSMSSFLKRWSEIHMNLVTESLSQKLPLFYLPNFGKPNSTQVYSPNYEPAKETSRQTLIFKFANLTVDNEMQRIVALSCIDKVNRRLGKKVTSDFSLLVKNPNNDMLKIDTISVKEVLSLESFKNLTGINSKDYSWGEYIDADGINIAKGNKPTETVCWISSPDEEDLVMIISSESNMTVIVTVSTTNDA</sequence>
<keyword evidence="3" id="KW-1185">Reference proteome</keyword>